<dbReference type="Pfam" id="PF18062">
    <property type="entry name" value="RE_AspBHI_N"/>
    <property type="match status" value="1"/>
</dbReference>
<dbReference type="Proteomes" id="UP001597119">
    <property type="component" value="Unassembled WGS sequence"/>
</dbReference>
<proteinExistence type="predicted"/>
<dbReference type="GO" id="GO:0016787">
    <property type="term" value="F:hydrolase activity"/>
    <property type="evidence" value="ECO:0007669"/>
    <property type="project" value="UniProtKB-KW"/>
</dbReference>
<dbReference type="EC" id="3.1.21.-" evidence="3"/>
<dbReference type="Pfam" id="PF04471">
    <property type="entry name" value="Mrr_cat"/>
    <property type="match status" value="1"/>
</dbReference>
<organism evidence="3 4">
    <name type="scientific">Halorientalis brevis</name>
    <dbReference type="NCBI Taxonomy" id="1126241"/>
    <lineage>
        <taxon>Archaea</taxon>
        <taxon>Methanobacteriati</taxon>
        <taxon>Methanobacteriota</taxon>
        <taxon>Stenosarchaea group</taxon>
        <taxon>Halobacteria</taxon>
        <taxon>Halobacteriales</taxon>
        <taxon>Haloarculaceae</taxon>
        <taxon>Halorientalis</taxon>
    </lineage>
</organism>
<name>A0ABD6CFF4_9EURY</name>
<dbReference type="Gene3D" id="3.40.1350.10">
    <property type="match status" value="1"/>
</dbReference>
<keyword evidence="3" id="KW-0540">Nuclease</keyword>
<gene>
    <name evidence="3" type="ORF">ACFR9U_14180</name>
</gene>
<dbReference type="AlphaFoldDB" id="A0ABD6CFF4"/>
<keyword evidence="3" id="KW-0255">Endonuclease</keyword>
<protein>
    <submittedName>
        <fullName evidence="3">Restriction endonuclease</fullName>
        <ecNumber evidence="3">3.1.21.-</ecNumber>
    </submittedName>
</protein>
<dbReference type="RefSeq" id="WP_247381760.1">
    <property type="nucleotide sequence ID" value="NZ_JALLGV010000012.1"/>
</dbReference>
<feature type="domain" description="Restriction endonuclease type IV Mrr" evidence="1">
    <location>
        <begin position="244"/>
        <end position="361"/>
    </location>
</feature>
<evidence type="ECO:0000313" key="4">
    <source>
        <dbReference type="Proteomes" id="UP001597119"/>
    </source>
</evidence>
<feature type="domain" description="Restriction endonuclease AspBHI N-terminal" evidence="2">
    <location>
        <begin position="20"/>
        <end position="203"/>
    </location>
</feature>
<keyword evidence="4" id="KW-1185">Reference proteome</keyword>
<evidence type="ECO:0000259" key="2">
    <source>
        <dbReference type="Pfam" id="PF18062"/>
    </source>
</evidence>
<reference evidence="3 4" key="1">
    <citation type="journal article" date="2019" name="Int. J. Syst. Evol. Microbiol.">
        <title>The Global Catalogue of Microorganisms (GCM) 10K type strain sequencing project: providing services to taxonomists for standard genome sequencing and annotation.</title>
        <authorList>
            <consortium name="The Broad Institute Genomics Platform"/>
            <consortium name="The Broad Institute Genome Sequencing Center for Infectious Disease"/>
            <person name="Wu L."/>
            <person name="Ma J."/>
        </authorList>
    </citation>
    <scope>NUCLEOTIDE SEQUENCE [LARGE SCALE GENOMIC DNA]</scope>
    <source>
        <strain evidence="3 4">CGMCC 1.12125</strain>
    </source>
</reference>
<accession>A0ABD6CFF4</accession>
<dbReference type="InterPro" id="IPR011856">
    <property type="entry name" value="tRNA_endonuc-like_dom_sf"/>
</dbReference>
<sequence length="384" mass="43052">MSAHGNRYVVNETYRSSTDPEKDQFQGWLNAPIDTGIRNSGGIRAIANPETGDREFLVFITSDGSTKNPNPWEDVINMQEGTARYWGDAKARHRPDPDEATGNNWVKTDYTETYAQGNRKDAPPVLLFEQPETGQVTFRGLCILTGMSIERHKDDDGETVVNYLFDLAILDTDAVELEWIHRKARTGRDIGGPDAWQEWVTEGRIRRYSVWKDNIRSTAAQQPAGRYGDLLQDIRTRLDGPKKGEKLEYLIQYLMEDLENISDVEMTADSGDKGVDLTGRIELLSETQLGGVDTAIDFKAQVKNTSSSISGRQLSRLASRIDDGEIGLFFTTSYYTKSAQEENLSTYPVRLFSGKDLVELLVQTDLADDATLNDAVVADIEDEF</sequence>
<dbReference type="Gene3D" id="2.30.280.20">
    <property type="match status" value="1"/>
</dbReference>
<dbReference type="EMBL" id="JBHUDJ010000008">
    <property type="protein sequence ID" value="MFD1588128.1"/>
    <property type="molecule type" value="Genomic_DNA"/>
</dbReference>
<evidence type="ECO:0000313" key="3">
    <source>
        <dbReference type="EMBL" id="MFD1588128.1"/>
    </source>
</evidence>
<evidence type="ECO:0000259" key="1">
    <source>
        <dbReference type="Pfam" id="PF04471"/>
    </source>
</evidence>
<dbReference type="InterPro" id="IPR007560">
    <property type="entry name" value="Restrct_endonuc_IV_Mrr"/>
</dbReference>
<comment type="caution">
    <text evidence="3">The sequence shown here is derived from an EMBL/GenBank/DDBJ whole genome shotgun (WGS) entry which is preliminary data.</text>
</comment>
<dbReference type="InterPro" id="IPR041409">
    <property type="entry name" value="RE_AspBHI_N"/>
</dbReference>
<keyword evidence="3" id="KW-0378">Hydrolase</keyword>
<dbReference type="GO" id="GO:0004519">
    <property type="term" value="F:endonuclease activity"/>
    <property type="evidence" value="ECO:0007669"/>
    <property type="project" value="UniProtKB-KW"/>
</dbReference>